<dbReference type="SUPFAM" id="SSF55961">
    <property type="entry name" value="Bet v1-like"/>
    <property type="match status" value="1"/>
</dbReference>
<dbReference type="InterPro" id="IPR023393">
    <property type="entry name" value="START-like_dom_sf"/>
</dbReference>
<keyword evidence="4" id="KW-1185">Reference proteome</keyword>
<organism evidence="3 4">
    <name type="scientific">Micromonospora maritima</name>
    <dbReference type="NCBI Taxonomy" id="986711"/>
    <lineage>
        <taxon>Bacteria</taxon>
        <taxon>Bacillati</taxon>
        <taxon>Actinomycetota</taxon>
        <taxon>Actinomycetes</taxon>
        <taxon>Micromonosporales</taxon>
        <taxon>Micromonosporaceae</taxon>
        <taxon>Micromonospora</taxon>
    </lineage>
</organism>
<dbReference type="Pfam" id="PF08327">
    <property type="entry name" value="AHSA1"/>
    <property type="match status" value="1"/>
</dbReference>
<dbReference type="RefSeq" id="WP_396768907.1">
    <property type="nucleotide sequence ID" value="NZ_JBITLA010000003.1"/>
</dbReference>
<protein>
    <submittedName>
        <fullName evidence="3">SRPBCC domain-containing protein</fullName>
    </submittedName>
</protein>
<reference evidence="3 4" key="1">
    <citation type="submission" date="2024-10" db="EMBL/GenBank/DDBJ databases">
        <title>The Natural Products Discovery Center: Release of the First 8490 Sequenced Strains for Exploring Actinobacteria Biosynthetic Diversity.</title>
        <authorList>
            <person name="Kalkreuter E."/>
            <person name="Kautsar S.A."/>
            <person name="Yang D."/>
            <person name="Bader C.D."/>
            <person name="Teijaro C.N."/>
            <person name="Fluegel L."/>
            <person name="Davis C.M."/>
            <person name="Simpson J.R."/>
            <person name="Lauterbach L."/>
            <person name="Steele A.D."/>
            <person name="Gui C."/>
            <person name="Meng S."/>
            <person name="Li G."/>
            <person name="Viehrig K."/>
            <person name="Ye F."/>
            <person name="Su P."/>
            <person name="Kiefer A.F."/>
            <person name="Nichols A."/>
            <person name="Cepeda A.J."/>
            <person name="Yan W."/>
            <person name="Fan B."/>
            <person name="Jiang Y."/>
            <person name="Adhikari A."/>
            <person name="Zheng C.-J."/>
            <person name="Schuster L."/>
            <person name="Cowan T.M."/>
            <person name="Smanski M.J."/>
            <person name="Chevrette M.G."/>
            <person name="De Carvalho L.P.S."/>
            <person name="Shen B."/>
        </authorList>
    </citation>
    <scope>NUCLEOTIDE SEQUENCE [LARGE SCALE GENOMIC DNA]</scope>
    <source>
        <strain evidence="3 4">NPDC049845</strain>
    </source>
</reference>
<evidence type="ECO:0000256" key="1">
    <source>
        <dbReference type="ARBA" id="ARBA00006817"/>
    </source>
</evidence>
<comment type="similarity">
    <text evidence="1">Belongs to the AHA1 family.</text>
</comment>
<comment type="caution">
    <text evidence="3">The sequence shown here is derived from an EMBL/GenBank/DDBJ whole genome shotgun (WGS) entry which is preliminary data.</text>
</comment>
<evidence type="ECO:0000313" key="3">
    <source>
        <dbReference type="EMBL" id="MFI7263004.1"/>
    </source>
</evidence>
<feature type="domain" description="Activator of Hsp90 ATPase homologue 1/2-like C-terminal" evidence="2">
    <location>
        <begin position="14"/>
        <end position="146"/>
    </location>
</feature>
<gene>
    <name evidence="3" type="ORF">ACIBP4_11965</name>
</gene>
<evidence type="ECO:0000259" key="2">
    <source>
        <dbReference type="Pfam" id="PF08327"/>
    </source>
</evidence>
<name>A0ABW7ZJG9_9ACTN</name>
<dbReference type="Gene3D" id="3.30.530.20">
    <property type="match status" value="1"/>
</dbReference>
<evidence type="ECO:0000313" key="4">
    <source>
        <dbReference type="Proteomes" id="UP001612812"/>
    </source>
</evidence>
<accession>A0ABW7ZJG9</accession>
<proteinExistence type="inferred from homology"/>
<sequence length="154" mass="17513">MEYGSIERSIRIGAAPEVVFDVVSSPEHVRQWWSDEADFESVSGGAGELVFVSDEGEKFPVAIQVVDAVPYRLFSFRWTHPSGESARTDNSFLVRFELEPDGDGTLLRMTETGFRERGWEIAVLEETYRDHEKGWDHHLSRLAPYVVTHAAGRR</sequence>
<dbReference type="Proteomes" id="UP001612812">
    <property type="component" value="Unassembled WGS sequence"/>
</dbReference>
<dbReference type="InterPro" id="IPR013538">
    <property type="entry name" value="ASHA1/2-like_C"/>
</dbReference>
<dbReference type="EMBL" id="JBITLE010000003">
    <property type="protein sequence ID" value="MFI7263004.1"/>
    <property type="molecule type" value="Genomic_DNA"/>
</dbReference>